<feature type="transmembrane region" description="Helical" evidence="1">
    <location>
        <begin position="47"/>
        <end position="69"/>
    </location>
</feature>
<dbReference type="EMBL" id="MEHJ01000001">
    <property type="protein sequence ID" value="OEJ23403.1"/>
    <property type="molecule type" value="Genomic_DNA"/>
</dbReference>
<reference evidence="2 3" key="1">
    <citation type="submission" date="2016-08" db="EMBL/GenBank/DDBJ databases">
        <title>Complete genome sequence of Streptomyces agglomeratus strain 6-3-2, a novel anti-MRSA actinomycete isolated from Wuli of Tebit, China.</title>
        <authorList>
            <person name="Chen X."/>
        </authorList>
    </citation>
    <scope>NUCLEOTIDE SEQUENCE [LARGE SCALE GENOMIC DNA]</scope>
    <source>
        <strain evidence="2 3">6-3-2</strain>
    </source>
</reference>
<keyword evidence="1" id="KW-1133">Transmembrane helix</keyword>
<protein>
    <submittedName>
        <fullName evidence="2">Uncharacterized protein</fullName>
    </submittedName>
</protein>
<accession>A0A1E5P1H0</accession>
<organism evidence="2 3">
    <name type="scientific">Streptomyces agglomeratus</name>
    <dbReference type="NCBI Taxonomy" id="285458"/>
    <lineage>
        <taxon>Bacteria</taxon>
        <taxon>Bacillati</taxon>
        <taxon>Actinomycetota</taxon>
        <taxon>Actinomycetes</taxon>
        <taxon>Kitasatosporales</taxon>
        <taxon>Streptomycetaceae</taxon>
        <taxon>Streptomyces</taxon>
    </lineage>
</organism>
<keyword evidence="3" id="KW-1185">Reference proteome</keyword>
<dbReference type="Proteomes" id="UP000095759">
    <property type="component" value="Unassembled WGS sequence"/>
</dbReference>
<gene>
    <name evidence="2" type="ORF">AS594_01755</name>
</gene>
<proteinExistence type="predicted"/>
<evidence type="ECO:0000313" key="2">
    <source>
        <dbReference type="EMBL" id="OEJ23403.1"/>
    </source>
</evidence>
<dbReference type="RefSeq" id="WP_069925318.1">
    <property type="nucleotide sequence ID" value="NZ_MEHI01000001.1"/>
</dbReference>
<evidence type="ECO:0000256" key="1">
    <source>
        <dbReference type="SAM" id="Phobius"/>
    </source>
</evidence>
<dbReference type="AlphaFoldDB" id="A0A1E5P1H0"/>
<name>A0A1E5P1H0_9ACTN</name>
<sequence>MSEKAVLVVLVCILAVLVSVLVGAGAGYLSRRSGATYPAAALQAGAAFAATLGVVAAVTAALTAVAVLLH</sequence>
<keyword evidence="1" id="KW-0472">Membrane</keyword>
<comment type="caution">
    <text evidence="2">The sequence shown here is derived from an EMBL/GenBank/DDBJ whole genome shotgun (WGS) entry which is preliminary data.</text>
</comment>
<keyword evidence="1" id="KW-0812">Transmembrane</keyword>
<evidence type="ECO:0000313" key="3">
    <source>
        <dbReference type="Proteomes" id="UP000095759"/>
    </source>
</evidence>